<dbReference type="InterPro" id="IPR029057">
    <property type="entry name" value="PRTase-like"/>
</dbReference>
<dbReference type="NCBIfam" id="TIGR01203">
    <property type="entry name" value="HGPRTase"/>
    <property type="match status" value="1"/>
</dbReference>
<dbReference type="GO" id="GO:0052657">
    <property type="term" value="F:guanine phosphoribosyltransferase activity"/>
    <property type="evidence" value="ECO:0007669"/>
    <property type="project" value="UniProtKB-ARBA"/>
</dbReference>
<dbReference type="PANTHER" id="PTHR43340">
    <property type="entry name" value="HYPOXANTHINE-GUANINE PHOSPHORIBOSYLTRANSFERASE"/>
    <property type="match status" value="1"/>
</dbReference>
<dbReference type="InterPro" id="IPR000836">
    <property type="entry name" value="PRTase_dom"/>
</dbReference>
<evidence type="ECO:0000256" key="15">
    <source>
        <dbReference type="ARBA" id="ARBA00049402"/>
    </source>
</evidence>
<dbReference type="GO" id="GO:0006166">
    <property type="term" value="P:purine ribonucleoside salvage"/>
    <property type="evidence" value="ECO:0007669"/>
    <property type="project" value="UniProtKB-KW"/>
</dbReference>
<dbReference type="FunFam" id="3.40.50.2020:FF:000006">
    <property type="entry name" value="Hypoxanthine phosphoribosyltransferase"/>
    <property type="match status" value="1"/>
</dbReference>
<protein>
    <recommendedName>
        <fullName evidence="16">Hypoxanthine phosphoribosyltransferase</fullName>
        <ecNumber evidence="16">2.4.2.8</ecNumber>
    </recommendedName>
</protein>
<evidence type="ECO:0000256" key="5">
    <source>
        <dbReference type="ARBA" id="ARBA00004676"/>
    </source>
</evidence>
<dbReference type="Gene3D" id="3.40.50.2020">
    <property type="match status" value="1"/>
</dbReference>
<dbReference type="GO" id="GO:0032264">
    <property type="term" value="P:IMP salvage"/>
    <property type="evidence" value="ECO:0007669"/>
    <property type="project" value="TreeGrafter"/>
</dbReference>
<comment type="pathway">
    <text evidence="4 16">Purine metabolism; IMP biosynthesis via salvage pathway; IMP from hypoxanthine: step 1/1.</text>
</comment>
<dbReference type="CDD" id="cd06223">
    <property type="entry name" value="PRTases_typeI"/>
    <property type="match status" value="1"/>
</dbReference>
<dbReference type="InterPro" id="IPR005904">
    <property type="entry name" value="Hxn_phspho_trans"/>
</dbReference>
<evidence type="ECO:0000256" key="8">
    <source>
        <dbReference type="ARBA" id="ARBA00022676"/>
    </source>
</evidence>
<keyword evidence="10 16" id="KW-0479">Metal-binding</keyword>
<reference evidence="18 19" key="1">
    <citation type="journal article" date="2015" name="Genome Announc.">
        <title>Expanding the biotechnology potential of lactobacilli through comparative genomics of 213 strains and associated genera.</title>
        <authorList>
            <person name="Sun Z."/>
            <person name="Harris H.M."/>
            <person name="McCann A."/>
            <person name="Guo C."/>
            <person name="Argimon S."/>
            <person name="Zhang W."/>
            <person name="Yang X."/>
            <person name="Jeffery I.B."/>
            <person name="Cooney J.C."/>
            <person name="Kagawa T.F."/>
            <person name="Liu W."/>
            <person name="Song Y."/>
            <person name="Salvetti E."/>
            <person name="Wrobel A."/>
            <person name="Rasinkangas P."/>
            <person name="Parkhill J."/>
            <person name="Rea M.C."/>
            <person name="O'Sullivan O."/>
            <person name="Ritari J."/>
            <person name="Douillard F.P."/>
            <person name="Paul Ross R."/>
            <person name="Yang R."/>
            <person name="Briner A.E."/>
            <person name="Felis G.E."/>
            <person name="de Vos W.M."/>
            <person name="Barrangou R."/>
            <person name="Klaenhammer T.R."/>
            <person name="Caufield P.W."/>
            <person name="Cui Y."/>
            <person name="Zhang H."/>
            <person name="O'Toole P.W."/>
        </authorList>
    </citation>
    <scope>NUCLEOTIDE SEQUENCE [LARGE SCALE GENOMIC DNA]</scope>
    <source>
        <strain evidence="18 19">DSM 20019</strain>
    </source>
</reference>
<dbReference type="SUPFAM" id="SSF53271">
    <property type="entry name" value="PRTase-like"/>
    <property type="match status" value="1"/>
</dbReference>
<dbReference type="Proteomes" id="UP000050828">
    <property type="component" value="Unassembled WGS sequence"/>
</dbReference>
<feature type="domain" description="Phosphoribosyltransferase" evidence="17">
    <location>
        <begin position="26"/>
        <end position="170"/>
    </location>
</feature>
<dbReference type="EMBL" id="AZDL01000059">
    <property type="protein sequence ID" value="KRK90804.1"/>
    <property type="molecule type" value="Genomic_DNA"/>
</dbReference>
<comment type="catalytic activity">
    <reaction evidence="14">
        <text>GMP + diphosphate = guanine + 5-phospho-alpha-D-ribose 1-diphosphate</text>
        <dbReference type="Rhea" id="RHEA:25424"/>
        <dbReference type="ChEBI" id="CHEBI:16235"/>
        <dbReference type="ChEBI" id="CHEBI:33019"/>
        <dbReference type="ChEBI" id="CHEBI:58017"/>
        <dbReference type="ChEBI" id="CHEBI:58115"/>
        <dbReference type="EC" id="2.4.2.8"/>
    </reaction>
    <physiologicalReaction direction="right-to-left" evidence="14">
        <dbReference type="Rhea" id="RHEA:25426"/>
    </physiologicalReaction>
</comment>
<evidence type="ECO:0000256" key="11">
    <source>
        <dbReference type="ARBA" id="ARBA00022726"/>
    </source>
</evidence>
<gene>
    <name evidence="18" type="ORF">FC08_GL001366</name>
</gene>
<dbReference type="GO" id="GO:0004422">
    <property type="term" value="F:hypoxanthine phosphoribosyltransferase activity"/>
    <property type="evidence" value="ECO:0007669"/>
    <property type="project" value="InterPro"/>
</dbReference>
<dbReference type="GO" id="GO:0046100">
    <property type="term" value="P:hypoxanthine metabolic process"/>
    <property type="evidence" value="ECO:0007669"/>
    <property type="project" value="TreeGrafter"/>
</dbReference>
<comment type="pathway">
    <text evidence="5">Purine metabolism; GMP biosynthesis via salvage pathway; GMP from guanine: step 1/1.</text>
</comment>
<dbReference type="GO" id="GO:0032263">
    <property type="term" value="P:GMP salvage"/>
    <property type="evidence" value="ECO:0007669"/>
    <property type="project" value="TreeGrafter"/>
</dbReference>
<keyword evidence="7 16" id="KW-0963">Cytoplasm</keyword>
<comment type="catalytic activity">
    <reaction evidence="15">
        <text>IMP + diphosphate = hypoxanthine + 5-phospho-alpha-D-ribose 1-diphosphate</text>
        <dbReference type="Rhea" id="RHEA:17973"/>
        <dbReference type="ChEBI" id="CHEBI:17368"/>
        <dbReference type="ChEBI" id="CHEBI:33019"/>
        <dbReference type="ChEBI" id="CHEBI:58017"/>
        <dbReference type="ChEBI" id="CHEBI:58053"/>
        <dbReference type="EC" id="2.4.2.8"/>
    </reaction>
    <physiologicalReaction direction="right-to-left" evidence="15">
        <dbReference type="Rhea" id="RHEA:17975"/>
    </physiologicalReaction>
</comment>
<evidence type="ECO:0000256" key="12">
    <source>
        <dbReference type="ARBA" id="ARBA00022741"/>
    </source>
</evidence>
<organism evidence="18 19">
    <name type="scientific">Latilactobacillus curvatus JCM 1096 = DSM 20019</name>
    <dbReference type="NCBI Taxonomy" id="1293592"/>
    <lineage>
        <taxon>Bacteria</taxon>
        <taxon>Bacillati</taxon>
        <taxon>Bacillota</taxon>
        <taxon>Bacilli</taxon>
        <taxon>Lactobacillales</taxon>
        <taxon>Lactobacillaceae</taxon>
        <taxon>Latilactobacillus</taxon>
    </lineage>
</organism>
<keyword evidence="12 16" id="KW-0547">Nucleotide-binding</keyword>
<evidence type="ECO:0000256" key="16">
    <source>
        <dbReference type="RuleBase" id="RU364099"/>
    </source>
</evidence>
<comment type="similarity">
    <text evidence="6 16">Belongs to the purine/pyrimidine phosphoribosyltransferase family.</text>
</comment>
<dbReference type="AlphaFoldDB" id="A0AAJ0LG13"/>
<evidence type="ECO:0000256" key="9">
    <source>
        <dbReference type="ARBA" id="ARBA00022679"/>
    </source>
</evidence>
<name>A0AAJ0LG13_LATCU</name>
<evidence type="ECO:0000256" key="2">
    <source>
        <dbReference type="ARBA" id="ARBA00002049"/>
    </source>
</evidence>
<dbReference type="Pfam" id="PF00156">
    <property type="entry name" value="Pribosyltran"/>
    <property type="match status" value="1"/>
</dbReference>
<evidence type="ECO:0000256" key="13">
    <source>
        <dbReference type="ARBA" id="ARBA00022842"/>
    </source>
</evidence>
<keyword evidence="11 16" id="KW-0660">Purine salvage</keyword>
<evidence type="ECO:0000313" key="18">
    <source>
        <dbReference type="EMBL" id="KRK90804.1"/>
    </source>
</evidence>
<keyword evidence="8 16" id="KW-0328">Glycosyltransferase</keyword>
<dbReference type="GO" id="GO:0005829">
    <property type="term" value="C:cytosol"/>
    <property type="evidence" value="ECO:0007669"/>
    <property type="project" value="TreeGrafter"/>
</dbReference>
<sequence>MIKQITEAGTMLEKDIERVLYSREDIQKVNQRLGKQITADYQGKNPLLIGILKGAIVFMTDLIREIDLHVEIDFMDVSSYGAETISSGEVKIIKDLDTSVKGRDIIIIEDIVDTGRTLNYLMAILKTRQANSIKVCTLMDKPSRRIVPVHSDYVGMEVPNEFVVGYGLDYAERYRNMGTIGVLKPEIYSGK</sequence>
<comment type="cofactor">
    <cofactor evidence="1 16">
        <name>Mg(2+)</name>
        <dbReference type="ChEBI" id="CHEBI:18420"/>
    </cofactor>
</comment>
<dbReference type="GO" id="GO:0000166">
    <property type="term" value="F:nucleotide binding"/>
    <property type="evidence" value="ECO:0007669"/>
    <property type="project" value="UniProtKB-KW"/>
</dbReference>
<evidence type="ECO:0000256" key="14">
    <source>
        <dbReference type="ARBA" id="ARBA00048811"/>
    </source>
</evidence>
<keyword evidence="13 16" id="KW-0460">Magnesium</keyword>
<comment type="caution">
    <text evidence="18">The sequence shown here is derived from an EMBL/GenBank/DDBJ whole genome shotgun (WGS) entry which is preliminary data.</text>
</comment>
<dbReference type="GO" id="GO:0006178">
    <property type="term" value="P:guanine salvage"/>
    <property type="evidence" value="ECO:0007669"/>
    <property type="project" value="TreeGrafter"/>
</dbReference>
<dbReference type="GO" id="GO:0000287">
    <property type="term" value="F:magnesium ion binding"/>
    <property type="evidence" value="ECO:0007669"/>
    <property type="project" value="TreeGrafter"/>
</dbReference>
<accession>A0AAJ0LG13</accession>
<evidence type="ECO:0000313" key="19">
    <source>
        <dbReference type="Proteomes" id="UP000050828"/>
    </source>
</evidence>
<comment type="function">
    <text evidence="2">Purine salvage pathway enzyme that catalyzes the transfer of the ribosyl-5-phosphate group from 5-phospho-alpha-D-ribose 1-diphosphate (PRPP) to the N9 position of the 6-oxopurines hypoxanthine and guanine to form the corresponding ribonucleotides IMP (inosine 5'-monophosphate) and GMP (guanosine 5'-monophosphate), with the release of PPi.</text>
</comment>
<proteinExistence type="inferred from homology"/>
<keyword evidence="9 16" id="KW-0808">Transferase</keyword>
<evidence type="ECO:0000256" key="6">
    <source>
        <dbReference type="ARBA" id="ARBA00008391"/>
    </source>
</evidence>
<evidence type="ECO:0000256" key="10">
    <source>
        <dbReference type="ARBA" id="ARBA00022723"/>
    </source>
</evidence>
<evidence type="ECO:0000256" key="7">
    <source>
        <dbReference type="ARBA" id="ARBA00022490"/>
    </source>
</evidence>
<dbReference type="EC" id="2.4.2.8" evidence="16"/>
<evidence type="ECO:0000259" key="17">
    <source>
        <dbReference type="Pfam" id="PF00156"/>
    </source>
</evidence>
<evidence type="ECO:0000256" key="3">
    <source>
        <dbReference type="ARBA" id="ARBA00004496"/>
    </source>
</evidence>
<comment type="subcellular location">
    <subcellularLocation>
        <location evidence="3 16">Cytoplasm</location>
    </subcellularLocation>
</comment>
<dbReference type="PANTHER" id="PTHR43340:SF1">
    <property type="entry name" value="HYPOXANTHINE PHOSPHORIBOSYLTRANSFERASE"/>
    <property type="match status" value="1"/>
</dbReference>
<evidence type="ECO:0000256" key="4">
    <source>
        <dbReference type="ARBA" id="ARBA00004669"/>
    </source>
</evidence>
<dbReference type="InterPro" id="IPR050408">
    <property type="entry name" value="HGPRT"/>
</dbReference>
<evidence type="ECO:0000256" key="1">
    <source>
        <dbReference type="ARBA" id="ARBA00001946"/>
    </source>
</evidence>